<dbReference type="InterPro" id="IPR000160">
    <property type="entry name" value="GGDEF_dom"/>
</dbReference>
<dbReference type="GO" id="GO:0043709">
    <property type="term" value="P:cell adhesion involved in single-species biofilm formation"/>
    <property type="evidence" value="ECO:0007669"/>
    <property type="project" value="TreeGrafter"/>
</dbReference>
<evidence type="ECO:0000313" key="5">
    <source>
        <dbReference type="Proteomes" id="UP000629619"/>
    </source>
</evidence>
<dbReference type="AlphaFoldDB" id="A0A919TPL9"/>
<evidence type="ECO:0000256" key="2">
    <source>
        <dbReference type="SAM" id="SignalP"/>
    </source>
</evidence>
<evidence type="ECO:0000256" key="1">
    <source>
        <dbReference type="SAM" id="Phobius"/>
    </source>
</evidence>
<keyword evidence="5" id="KW-1185">Reference proteome</keyword>
<feature type="chain" id="PRO_5039598163" description="GGDEF domain-containing protein" evidence="2">
    <location>
        <begin position="26"/>
        <end position="486"/>
    </location>
</feature>
<organism evidence="4 5">
    <name type="scientific">Actinoplanes siamensis</name>
    <dbReference type="NCBI Taxonomy" id="1223317"/>
    <lineage>
        <taxon>Bacteria</taxon>
        <taxon>Bacillati</taxon>
        <taxon>Actinomycetota</taxon>
        <taxon>Actinomycetes</taxon>
        <taxon>Micromonosporales</taxon>
        <taxon>Micromonosporaceae</taxon>
        <taxon>Actinoplanes</taxon>
    </lineage>
</organism>
<proteinExistence type="predicted"/>
<evidence type="ECO:0000313" key="4">
    <source>
        <dbReference type="EMBL" id="GIF09922.1"/>
    </source>
</evidence>
<name>A0A919TPL9_9ACTN</name>
<reference evidence="4" key="1">
    <citation type="submission" date="2021-01" db="EMBL/GenBank/DDBJ databases">
        <title>Whole genome shotgun sequence of Actinoplanes siamensis NBRC 109076.</title>
        <authorList>
            <person name="Komaki H."/>
            <person name="Tamura T."/>
        </authorList>
    </citation>
    <scope>NUCLEOTIDE SEQUENCE</scope>
    <source>
        <strain evidence="4">NBRC 109076</strain>
    </source>
</reference>
<keyword evidence="1" id="KW-0472">Membrane</keyword>
<dbReference type="Proteomes" id="UP000629619">
    <property type="component" value="Unassembled WGS sequence"/>
</dbReference>
<dbReference type="Pfam" id="PF00990">
    <property type="entry name" value="GGDEF"/>
    <property type="match status" value="1"/>
</dbReference>
<dbReference type="InterPro" id="IPR043128">
    <property type="entry name" value="Rev_trsase/Diguanyl_cyclase"/>
</dbReference>
<dbReference type="InterPro" id="IPR050469">
    <property type="entry name" value="Diguanylate_Cyclase"/>
</dbReference>
<dbReference type="Gene3D" id="3.30.70.270">
    <property type="match status" value="1"/>
</dbReference>
<comment type="caution">
    <text evidence="4">The sequence shown here is derived from an EMBL/GenBank/DDBJ whole genome shotgun (WGS) entry which is preliminary data.</text>
</comment>
<protein>
    <recommendedName>
        <fullName evidence="3">GGDEF domain-containing protein</fullName>
    </recommendedName>
</protein>
<dbReference type="SUPFAM" id="SSF55073">
    <property type="entry name" value="Nucleotide cyclase"/>
    <property type="match status" value="1"/>
</dbReference>
<feature type="signal peptide" evidence="2">
    <location>
        <begin position="1"/>
        <end position="25"/>
    </location>
</feature>
<dbReference type="CDD" id="cd01949">
    <property type="entry name" value="GGDEF"/>
    <property type="match status" value="1"/>
</dbReference>
<feature type="transmembrane region" description="Helical" evidence="1">
    <location>
        <begin position="295"/>
        <end position="316"/>
    </location>
</feature>
<gene>
    <name evidence="4" type="ORF">Asi03nite_74600</name>
</gene>
<keyword evidence="1" id="KW-0812">Transmembrane</keyword>
<dbReference type="GO" id="GO:0005886">
    <property type="term" value="C:plasma membrane"/>
    <property type="evidence" value="ECO:0007669"/>
    <property type="project" value="TreeGrafter"/>
</dbReference>
<keyword evidence="2" id="KW-0732">Signal</keyword>
<dbReference type="EMBL" id="BOMW01000117">
    <property type="protein sequence ID" value="GIF09922.1"/>
    <property type="molecule type" value="Genomic_DNA"/>
</dbReference>
<dbReference type="RefSeq" id="WP_203685211.1">
    <property type="nucleotide sequence ID" value="NZ_BOMW01000117.1"/>
</dbReference>
<feature type="domain" description="GGDEF" evidence="3">
    <location>
        <begin position="355"/>
        <end position="482"/>
    </location>
</feature>
<keyword evidence="1" id="KW-1133">Transmembrane helix</keyword>
<evidence type="ECO:0000259" key="3">
    <source>
        <dbReference type="PROSITE" id="PS50887"/>
    </source>
</evidence>
<accession>A0A919TPL9</accession>
<dbReference type="SMART" id="SM00267">
    <property type="entry name" value="GGDEF"/>
    <property type="match status" value="1"/>
</dbReference>
<dbReference type="PANTHER" id="PTHR45138:SF6">
    <property type="entry name" value="DIGUANYLATE CYCLASE DGCN"/>
    <property type="match status" value="1"/>
</dbReference>
<dbReference type="PANTHER" id="PTHR45138">
    <property type="entry name" value="REGULATORY COMPONENTS OF SENSORY TRANSDUCTION SYSTEM"/>
    <property type="match status" value="1"/>
</dbReference>
<dbReference type="PROSITE" id="PS50887">
    <property type="entry name" value="GGDEF"/>
    <property type="match status" value="1"/>
</dbReference>
<dbReference type="InterPro" id="IPR029787">
    <property type="entry name" value="Nucleotide_cyclase"/>
</dbReference>
<dbReference type="GO" id="GO:0052621">
    <property type="term" value="F:diguanylate cyclase activity"/>
    <property type="evidence" value="ECO:0007669"/>
    <property type="project" value="TreeGrafter"/>
</dbReference>
<dbReference type="GO" id="GO:1902201">
    <property type="term" value="P:negative regulation of bacterial-type flagellum-dependent cell motility"/>
    <property type="evidence" value="ECO:0007669"/>
    <property type="project" value="TreeGrafter"/>
</dbReference>
<sequence length="486" mass="51704">MRNMLLAMLAGALVFLAGGSGSAVASRSEAINTEQATLSRRSAIAAQLVGHTFTRASSIIQVAARDSSYLEFYGSRADTSPSAEERYAAVERVTDQLVHLGRMYSEGIGEASFIDISGHENVRVVNGRSATSGELADDRRSGAYFGPTFALSPGVVYQSVPYRSAATGEWVISSGTQVLTPDWIKRAIVHFELPVESFRREIESMGDGHLVIVDAGSGRVVIDTTRVQGGDEPLGNPDNHLLNPLVRQWGEHGLVRIDGRLAAYQRIPADVGNANSWYAVTFAPAPTGPLTGVGWLPSAVILTSLLLITYTLFALVRGESALRTAANTDPLTGLRNRRSLADDVRRRIGRATSDNPVLLILSDLNGFKAYNDTLGHPAGDALLLRLAAALTGALAGRGTAYRIGGDEFCVVAQPGATGMDELMDVVDQALRADADLVPVCASHGLVVLPDEAADFSTAMKLVDERMYEQKRASRQARSGGGQPTGA</sequence>
<dbReference type="NCBIfam" id="TIGR00254">
    <property type="entry name" value="GGDEF"/>
    <property type="match status" value="1"/>
</dbReference>